<keyword evidence="4" id="KW-1185">Reference proteome</keyword>
<proteinExistence type="predicted"/>
<dbReference type="GO" id="GO:0044781">
    <property type="term" value="P:bacterial-type flagellum organization"/>
    <property type="evidence" value="ECO:0007669"/>
    <property type="project" value="UniProtKB-KW"/>
</dbReference>
<name>H6Q5K6_WIGGL</name>
<reference evidence="3 4" key="1">
    <citation type="journal article" date="2012" name="MBio">
        <title>Insight into the transmission biology and species-specific functional capabilities of tsetse (Diptera: glossinidae) obligate symbiont wigglesworthia.</title>
        <authorList>
            <person name="Rio R.V."/>
            <person name="Symula R.E."/>
            <person name="Wang J."/>
            <person name="Lohs C."/>
            <person name="Wu Y.N."/>
            <person name="Snyder A.K."/>
            <person name="Bjornson R.D."/>
            <person name="Oshima K."/>
            <person name="Biehl B.S."/>
            <person name="Perna N.T."/>
            <person name="Hattori M."/>
            <person name="Aksoy S."/>
        </authorList>
    </citation>
    <scope>NUCLEOTIDE SEQUENCE [LARGE SCALE GENOMIC DNA]</scope>
    <source>
        <strain evidence="3">WGM</strain>
    </source>
</reference>
<keyword evidence="1" id="KW-1005">Bacterial flagellum biogenesis</keyword>
<dbReference type="OrthoDB" id="289937at2"/>
<dbReference type="eggNOG" id="COG3951">
    <property type="taxonomic scope" value="Bacteria"/>
</dbReference>
<evidence type="ECO:0000259" key="2">
    <source>
        <dbReference type="Pfam" id="PF10135"/>
    </source>
</evidence>
<gene>
    <name evidence="3" type="ORF">WIGMOR_0049</name>
</gene>
<dbReference type="Proteomes" id="UP000009061">
    <property type="component" value="Chromosome"/>
</dbReference>
<evidence type="ECO:0000313" key="3">
    <source>
        <dbReference type="EMBL" id="AFA40910.1"/>
    </source>
</evidence>
<sequence length="98" mass="11606">MNHLLSVENTNCNFLNQSDLIYQKNLNKLESASSEQMESLFVNLMIKSMRSTHLEKNLLNNEQIMLYQSIYDQMLSDKISQKSIGLKNFFNKYFFQKL</sequence>
<feature type="domain" description="Flagellar protein FlgJ N-terminal" evidence="2">
    <location>
        <begin position="47"/>
        <end position="87"/>
    </location>
</feature>
<accession>H6Q5K6</accession>
<dbReference type="AlphaFoldDB" id="H6Q5K6"/>
<dbReference type="InterPro" id="IPR019301">
    <property type="entry name" value="Flagellar_prot_FlgJ_N"/>
</dbReference>
<dbReference type="HOGENOM" id="CLU_130187_1_0_6"/>
<dbReference type="RefSeq" id="WP_014353849.1">
    <property type="nucleotide sequence ID" value="NC_016893.1"/>
</dbReference>
<dbReference type="GO" id="GO:0016787">
    <property type="term" value="F:hydrolase activity"/>
    <property type="evidence" value="ECO:0007669"/>
    <property type="project" value="UniProtKB-KW"/>
</dbReference>
<protein>
    <submittedName>
        <fullName evidence="3">FlgJ family peptidoglycan hydrolase</fullName>
    </submittedName>
</protein>
<dbReference type="Pfam" id="PF10135">
    <property type="entry name" value="Rod-binding"/>
    <property type="match status" value="1"/>
</dbReference>
<evidence type="ECO:0000313" key="4">
    <source>
        <dbReference type="Proteomes" id="UP000009061"/>
    </source>
</evidence>
<dbReference type="KEGG" id="wgl:WIGMOR_0049"/>
<dbReference type="EMBL" id="CP003315">
    <property type="protein sequence ID" value="AFA40910.1"/>
    <property type="molecule type" value="Genomic_DNA"/>
</dbReference>
<keyword evidence="3" id="KW-0378">Hydrolase</keyword>
<dbReference type="STRING" id="1142511.WIGMOR_0049"/>
<evidence type="ECO:0000256" key="1">
    <source>
        <dbReference type="ARBA" id="ARBA00022795"/>
    </source>
</evidence>
<organism evidence="3 4">
    <name type="scientific">Wigglesworthia glossinidia endosymbiont of Glossina morsitans morsitans</name>
    <name type="common">Yale colony</name>
    <dbReference type="NCBI Taxonomy" id="1142511"/>
    <lineage>
        <taxon>Bacteria</taxon>
        <taxon>Pseudomonadati</taxon>
        <taxon>Pseudomonadota</taxon>
        <taxon>Gammaproteobacteria</taxon>
        <taxon>Enterobacterales</taxon>
        <taxon>Erwiniaceae</taxon>
        <taxon>Wigglesworthia</taxon>
    </lineage>
</organism>